<keyword evidence="2" id="KW-1185">Reference proteome</keyword>
<accession>A0AAW9DT83</accession>
<dbReference type="SUPFAM" id="SSF53756">
    <property type="entry name" value="UDP-Glycosyltransferase/glycogen phosphorylase"/>
    <property type="match status" value="1"/>
</dbReference>
<comment type="caution">
    <text evidence="1">The sequence shown here is derived from an EMBL/GenBank/DDBJ whole genome shotgun (WGS) entry which is preliminary data.</text>
</comment>
<gene>
    <name evidence="1" type="ORF">SIL87_16225</name>
</gene>
<protein>
    <submittedName>
        <fullName evidence="1">Uncharacterized protein</fullName>
    </submittedName>
</protein>
<reference evidence="1 2" key="1">
    <citation type="submission" date="2023-11" db="EMBL/GenBank/DDBJ databases">
        <title>MicrobeMod: A computational toolkit for identifying prokaryotic methylation and restriction-modification with nanopore sequencing.</title>
        <authorList>
            <person name="Crits-Christoph A."/>
            <person name="Kang S.C."/>
            <person name="Lee H."/>
            <person name="Ostrov N."/>
        </authorList>
    </citation>
    <scope>NUCLEOTIDE SEQUENCE [LARGE SCALE GENOMIC DNA]</scope>
    <source>
        <strain evidence="1 2">DSMZ 700</strain>
    </source>
</reference>
<dbReference type="RefSeq" id="WP_319615149.1">
    <property type="nucleotide sequence ID" value="NZ_JAWXYB010000018.1"/>
</dbReference>
<organism evidence="1 2">
    <name type="scientific">Acidiphilium acidophilum</name>
    <name type="common">Thiobacillus acidophilus</name>
    <dbReference type="NCBI Taxonomy" id="76588"/>
    <lineage>
        <taxon>Bacteria</taxon>
        <taxon>Pseudomonadati</taxon>
        <taxon>Pseudomonadota</taxon>
        <taxon>Alphaproteobacteria</taxon>
        <taxon>Acetobacterales</taxon>
        <taxon>Acidocellaceae</taxon>
        <taxon>Acidiphilium</taxon>
    </lineage>
</organism>
<sequence length="69" mass="7964">MSEIAAEGLPIEGDLTWLIARSPKDFAEKLSRLLTDEEWNEKMLVLAAKLIEKMFSEKIMIMQLKRALE</sequence>
<name>A0AAW9DT83_ACIAO</name>
<dbReference type="Proteomes" id="UP001279553">
    <property type="component" value="Unassembled WGS sequence"/>
</dbReference>
<dbReference type="AlphaFoldDB" id="A0AAW9DT83"/>
<dbReference type="EMBL" id="JAWXYB010000018">
    <property type="protein sequence ID" value="MDX5932304.1"/>
    <property type="molecule type" value="Genomic_DNA"/>
</dbReference>
<proteinExistence type="predicted"/>
<evidence type="ECO:0000313" key="2">
    <source>
        <dbReference type="Proteomes" id="UP001279553"/>
    </source>
</evidence>
<evidence type="ECO:0000313" key="1">
    <source>
        <dbReference type="EMBL" id="MDX5932304.1"/>
    </source>
</evidence>